<evidence type="ECO:0000259" key="2">
    <source>
        <dbReference type="Pfam" id="PF23282"/>
    </source>
</evidence>
<dbReference type="InterPro" id="IPR044974">
    <property type="entry name" value="Disease_R_plants"/>
</dbReference>
<evidence type="ECO:0000256" key="1">
    <source>
        <dbReference type="ARBA" id="ARBA00022737"/>
    </source>
</evidence>
<gene>
    <name evidence="3" type="ORF">TSUD_357220</name>
</gene>
<dbReference type="EMBL" id="DF973540">
    <property type="protein sequence ID" value="GAU33923.1"/>
    <property type="molecule type" value="Genomic_DNA"/>
</dbReference>
<dbReference type="SUPFAM" id="SSF46785">
    <property type="entry name" value="Winged helix' DNA-binding domain"/>
    <property type="match status" value="1"/>
</dbReference>
<keyword evidence="1" id="KW-0677">Repeat</keyword>
<dbReference type="Gene3D" id="3.80.10.10">
    <property type="entry name" value="Ribonuclease Inhibitor"/>
    <property type="match status" value="2"/>
</dbReference>
<dbReference type="SUPFAM" id="SSF52058">
    <property type="entry name" value="L domain-like"/>
    <property type="match status" value="1"/>
</dbReference>
<dbReference type="PANTHER" id="PTHR11017:SF562">
    <property type="entry name" value="ADP-RIBOSYL CYCLASE_CYCLIC ADP-RIBOSE HYDROLASE"/>
    <property type="match status" value="1"/>
</dbReference>
<sequence length="582" mass="66212">MLHGRVDGIYMVEKWKFQESLKLFSLGAFKQRHPKEEPIFWESELKHLENNVESLSKIEKVLKRSYDGLTIREKEIFLDIVFFYNNVNKGFCMRILDACGFDALSGIKLLEDKALVTISRSYTIQMHDLLKKLALQIVRYQKYCIPRSPEERSRLRDTEEVRDVFKSSEKTPVEGIQFDLSQDVKLDVQVDTFSKMKELRFLRLNVPRGKKRSTTVKIPEDLMPFPDKLRIVMLNISGTGSRWVTVDIASQGMNLRECKKLIKLPDLSGASKLKWLHLSGCESLCEVNPSVFSNDTLVALMLDRCIKLPNLISVKHLTSLEKIDVYGCSSLKVFSLSSDSIERLNLSNTGTEVLHSSIGGMRKLLSLNLEGLRLQNLPNELSCLRSLTDLRLSDCDLVTKSKLETVFDVELRSLKILYSKECGNLLELPTNIYSLSSLYELKLDGSNVEMLPVSIECLSELYILSIKTCRKLRSLPKLPPHVKELHADNCTSLLKVSTLKTFSESMNGENKYISFKNDIELDESSLIRMIEYVILTMKSAALHNITAPRANFSMATFYDVSLSLFRSANLSAGRPFECLGTP</sequence>
<keyword evidence="4" id="KW-1185">Reference proteome</keyword>
<evidence type="ECO:0000313" key="4">
    <source>
        <dbReference type="Proteomes" id="UP000242715"/>
    </source>
</evidence>
<dbReference type="AlphaFoldDB" id="A0A2Z6MVY5"/>
<protein>
    <recommendedName>
        <fullName evidence="2">Disease resistance protein Roq1-like winged-helix domain-containing protein</fullName>
    </recommendedName>
</protein>
<name>A0A2Z6MVY5_TRISU</name>
<organism evidence="3 4">
    <name type="scientific">Trifolium subterraneum</name>
    <name type="common">Subterranean clover</name>
    <dbReference type="NCBI Taxonomy" id="3900"/>
    <lineage>
        <taxon>Eukaryota</taxon>
        <taxon>Viridiplantae</taxon>
        <taxon>Streptophyta</taxon>
        <taxon>Embryophyta</taxon>
        <taxon>Tracheophyta</taxon>
        <taxon>Spermatophyta</taxon>
        <taxon>Magnoliopsida</taxon>
        <taxon>eudicotyledons</taxon>
        <taxon>Gunneridae</taxon>
        <taxon>Pentapetalae</taxon>
        <taxon>rosids</taxon>
        <taxon>fabids</taxon>
        <taxon>Fabales</taxon>
        <taxon>Fabaceae</taxon>
        <taxon>Papilionoideae</taxon>
        <taxon>50 kb inversion clade</taxon>
        <taxon>NPAAA clade</taxon>
        <taxon>Hologalegina</taxon>
        <taxon>IRL clade</taxon>
        <taxon>Trifolieae</taxon>
        <taxon>Trifolium</taxon>
    </lineage>
</organism>
<feature type="domain" description="Disease resistance protein Roq1-like winged-helix" evidence="2">
    <location>
        <begin position="72"/>
        <end position="141"/>
    </location>
</feature>
<dbReference type="Proteomes" id="UP000242715">
    <property type="component" value="Unassembled WGS sequence"/>
</dbReference>
<dbReference type="InterPro" id="IPR036390">
    <property type="entry name" value="WH_DNA-bd_sf"/>
</dbReference>
<accession>A0A2Z6MVY5</accession>
<dbReference type="OrthoDB" id="1424312at2759"/>
<reference evidence="4" key="1">
    <citation type="journal article" date="2017" name="Front. Plant Sci.">
        <title>Climate Clever Clovers: New Paradigm to Reduce the Environmental Footprint of Ruminants by Breeding Low Methanogenic Forages Utilizing Haplotype Variation.</title>
        <authorList>
            <person name="Kaur P."/>
            <person name="Appels R."/>
            <person name="Bayer P.E."/>
            <person name="Keeble-Gagnere G."/>
            <person name="Wang J."/>
            <person name="Hirakawa H."/>
            <person name="Shirasawa K."/>
            <person name="Vercoe P."/>
            <person name="Stefanova K."/>
            <person name="Durmic Z."/>
            <person name="Nichols P."/>
            <person name="Revell C."/>
            <person name="Isobe S.N."/>
            <person name="Edwards D."/>
            <person name="Erskine W."/>
        </authorList>
    </citation>
    <scope>NUCLEOTIDE SEQUENCE [LARGE SCALE GENOMIC DNA]</scope>
    <source>
        <strain evidence="4">cv. Daliak</strain>
    </source>
</reference>
<evidence type="ECO:0000313" key="3">
    <source>
        <dbReference type="EMBL" id="GAU33923.1"/>
    </source>
</evidence>
<dbReference type="InterPro" id="IPR032675">
    <property type="entry name" value="LRR_dom_sf"/>
</dbReference>
<dbReference type="Pfam" id="PF23282">
    <property type="entry name" value="WHD_ROQ1"/>
    <property type="match status" value="1"/>
</dbReference>
<dbReference type="PANTHER" id="PTHR11017">
    <property type="entry name" value="LEUCINE-RICH REPEAT-CONTAINING PROTEIN"/>
    <property type="match status" value="1"/>
</dbReference>
<dbReference type="GO" id="GO:0006952">
    <property type="term" value="P:defense response"/>
    <property type="evidence" value="ECO:0007669"/>
    <property type="project" value="InterPro"/>
</dbReference>
<dbReference type="InterPro" id="IPR058192">
    <property type="entry name" value="WHD_ROQ1-like"/>
</dbReference>
<proteinExistence type="predicted"/>